<dbReference type="PANTHER" id="PTHR30614">
    <property type="entry name" value="MEMBRANE COMPONENT OF AMINO ACID ABC TRANSPORTER"/>
    <property type="match status" value="1"/>
</dbReference>
<reference evidence="12" key="3">
    <citation type="submission" date="2020-02" db="EMBL/GenBank/DDBJ databases">
        <authorList>
            <person name="Matsumoto Y."/>
            <person name="Motooka D."/>
            <person name="Nakamura S."/>
        </authorList>
    </citation>
    <scope>NUCLEOTIDE SEQUENCE</scope>
    <source>
        <strain evidence="12">JCM 16367</strain>
    </source>
</reference>
<dbReference type="Pfam" id="PF00497">
    <property type="entry name" value="SBP_bac_3"/>
    <property type="match status" value="1"/>
</dbReference>
<keyword evidence="5 9" id="KW-0812">Transmembrane</keyword>
<dbReference type="EMBL" id="AP022583">
    <property type="protein sequence ID" value="BBY06417.1"/>
    <property type="molecule type" value="Genomic_DNA"/>
</dbReference>
<feature type="transmembrane region" description="Helical" evidence="9">
    <location>
        <begin position="379"/>
        <end position="404"/>
    </location>
</feature>
<dbReference type="KEGG" id="mnv:MNVI_17350"/>
<dbReference type="Proteomes" id="UP000466894">
    <property type="component" value="Chromosome"/>
</dbReference>
<evidence type="ECO:0000256" key="9">
    <source>
        <dbReference type="RuleBase" id="RU363032"/>
    </source>
</evidence>
<dbReference type="InterPro" id="IPR000515">
    <property type="entry name" value="MetI-like"/>
</dbReference>
<feature type="transmembrane region" description="Helical" evidence="9">
    <location>
        <begin position="551"/>
        <end position="572"/>
    </location>
</feature>
<dbReference type="PROSITE" id="PS50928">
    <property type="entry name" value="ABC_TM1"/>
    <property type="match status" value="1"/>
</dbReference>
<evidence type="ECO:0000313" key="13">
    <source>
        <dbReference type="EMBL" id="ORB14010.1"/>
    </source>
</evidence>
<keyword evidence="7 9" id="KW-1133">Transmembrane helix</keyword>
<dbReference type="Gene3D" id="1.10.3720.10">
    <property type="entry name" value="MetI-like"/>
    <property type="match status" value="1"/>
</dbReference>
<evidence type="ECO:0000256" key="6">
    <source>
        <dbReference type="ARBA" id="ARBA00022970"/>
    </source>
</evidence>
<comment type="subcellular location">
    <subcellularLocation>
        <location evidence="1 9">Cell membrane</location>
        <topology evidence="1 9">Multi-pass membrane protein</topology>
    </subcellularLocation>
</comment>
<organism evidence="12 15">
    <name type="scientific">Mycobacterium noviomagense</name>
    <dbReference type="NCBI Taxonomy" id="459858"/>
    <lineage>
        <taxon>Bacteria</taxon>
        <taxon>Bacillati</taxon>
        <taxon>Actinomycetota</taxon>
        <taxon>Actinomycetes</taxon>
        <taxon>Mycobacteriales</taxon>
        <taxon>Mycobacteriaceae</taxon>
        <taxon>Mycobacterium</taxon>
    </lineage>
</organism>
<keyword evidence="8 9" id="KW-0472">Membrane</keyword>
<evidence type="ECO:0000256" key="4">
    <source>
        <dbReference type="ARBA" id="ARBA00022475"/>
    </source>
</evidence>
<feature type="transmembrane region" description="Helical" evidence="9">
    <location>
        <begin position="424"/>
        <end position="441"/>
    </location>
</feature>
<evidence type="ECO:0000256" key="8">
    <source>
        <dbReference type="ARBA" id="ARBA00023136"/>
    </source>
</evidence>
<dbReference type="PANTHER" id="PTHR30614:SF20">
    <property type="entry name" value="GLUTAMINE TRANSPORT SYSTEM PERMEASE PROTEIN GLNP"/>
    <property type="match status" value="1"/>
</dbReference>
<dbReference type="RefSeq" id="WP_083088095.1">
    <property type="nucleotide sequence ID" value="NZ_AP022583.1"/>
</dbReference>
<keyword evidence="4" id="KW-1003">Cell membrane</keyword>
<dbReference type="SUPFAM" id="SSF161098">
    <property type="entry name" value="MetI-like"/>
    <property type="match status" value="1"/>
</dbReference>
<comment type="similarity">
    <text evidence="2">Belongs to the binding-protein-dependent transport system permease family. HisMQ subfamily.</text>
</comment>
<dbReference type="Pfam" id="PF00528">
    <property type="entry name" value="BPD_transp_1"/>
    <property type="match status" value="1"/>
</dbReference>
<dbReference type="OrthoDB" id="9814902at2"/>
<name>A0A7I7PCS8_9MYCO</name>
<proteinExistence type="inferred from homology"/>
<evidence type="ECO:0000259" key="11">
    <source>
        <dbReference type="PROSITE" id="PS50928"/>
    </source>
</evidence>
<dbReference type="GO" id="GO:0022857">
    <property type="term" value="F:transmembrane transporter activity"/>
    <property type="evidence" value="ECO:0007669"/>
    <property type="project" value="InterPro"/>
</dbReference>
<evidence type="ECO:0000313" key="12">
    <source>
        <dbReference type="EMBL" id="BBY06417.1"/>
    </source>
</evidence>
<feature type="transmembrane region" description="Helical" evidence="9">
    <location>
        <begin position="447"/>
        <end position="466"/>
    </location>
</feature>
<evidence type="ECO:0000313" key="15">
    <source>
        <dbReference type="Proteomes" id="UP000466894"/>
    </source>
</evidence>
<dbReference type="GO" id="GO:0006865">
    <property type="term" value="P:amino acid transport"/>
    <property type="evidence" value="ECO:0007669"/>
    <property type="project" value="UniProtKB-KW"/>
</dbReference>
<dbReference type="SUPFAM" id="SSF53850">
    <property type="entry name" value="Periplasmic binding protein-like II"/>
    <property type="match status" value="1"/>
</dbReference>
<dbReference type="EMBL" id="MVIC01000020">
    <property type="protein sequence ID" value="ORB14010.1"/>
    <property type="molecule type" value="Genomic_DNA"/>
</dbReference>
<accession>A0A7I7PCS8</accession>
<dbReference type="SMART" id="SM00062">
    <property type="entry name" value="PBPb"/>
    <property type="match status" value="1"/>
</dbReference>
<dbReference type="Proteomes" id="UP000192374">
    <property type="component" value="Unassembled WGS sequence"/>
</dbReference>
<dbReference type="CDD" id="cd06261">
    <property type="entry name" value="TM_PBP2"/>
    <property type="match status" value="1"/>
</dbReference>
<dbReference type="InterPro" id="IPR043429">
    <property type="entry name" value="ArtM/GltK/GlnP/TcyL/YhdX-like"/>
</dbReference>
<keyword evidence="10" id="KW-0732">Signal</keyword>
<keyword evidence="14" id="KW-1185">Reference proteome</keyword>
<dbReference type="InterPro" id="IPR001638">
    <property type="entry name" value="Solute-binding_3/MltF_N"/>
</dbReference>
<dbReference type="InterPro" id="IPR010065">
    <property type="entry name" value="AA_ABC_transptr_permease_3TM"/>
</dbReference>
<evidence type="ECO:0000256" key="5">
    <source>
        <dbReference type="ARBA" id="ARBA00022692"/>
    </source>
</evidence>
<sequence>MSMNFGQRGRCVARVLALSIAVLLVAGLGSAPPAAADTNNCAPAGTDSAIALPRKLATAKRSREDRYTTADVEPLSSVDITALGLKTPGTLTVGTLSESPPDTCIDPAGRFTGFDNELLRAIARKLGLKLNFVGTDFFGMLAQVASGRFDVGSASIAATDARRRTVGFTNGYNFGYMSLVVPIGSPISGFDDLKSGQRIGVVQGTVQEAYVVDTLHLQPVKFPDFTTLYASLKTRQVDAWVAPAMEALNTVRPGDPAAIVAHTFSPGDFEAYAVAKDNRPLIAALNSGLDAVIADGTWSRLYSDWVPRPLPPGWKPGSKAAPEPHLPPFAAIAARHHRAVEEPVAAKSTLAQLRDSFLDWSLYKQAIPVLLKTGLPNTLILTVSASLIGLVIGMMLAVAGISGLRWLRWPARVYTDIFRGLPEVLIILLIGLGVGPLVGGLTNNNPYPLGIAALGLTAAAYVGEIFRSGIQSVDTGQLEASRALGFSYPAAMRLVVIPQGIRRVLPALVNQFIALLKGSALVYFLGLIAGQRELFQVGRDINAQTGSLSPLVAAGIFYLALTIPLTHLVNVIDARLRRGRVVAEPQDPLDPSSVSAQEMT</sequence>
<dbReference type="Gene3D" id="3.40.190.10">
    <property type="entry name" value="Periplasmic binding protein-like II"/>
    <property type="match status" value="2"/>
</dbReference>
<feature type="domain" description="ABC transmembrane type-1" evidence="11">
    <location>
        <begin position="375"/>
        <end position="569"/>
    </location>
</feature>
<dbReference type="NCBIfam" id="TIGR01726">
    <property type="entry name" value="HEQRo_perm_3TM"/>
    <property type="match status" value="1"/>
</dbReference>
<dbReference type="CDD" id="cd13530">
    <property type="entry name" value="PBP2_peptides_like"/>
    <property type="match status" value="1"/>
</dbReference>
<keyword evidence="6" id="KW-0029">Amino-acid transport</keyword>
<dbReference type="AlphaFoldDB" id="A0A7I7PCS8"/>
<feature type="chain" id="PRO_5044657878" evidence="10">
    <location>
        <begin position="37"/>
        <end position="600"/>
    </location>
</feature>
<reference evidence="12 15" key="2">
    <citation type="journal article" date="2019" name="Emerg. Microbes Infect.">
        <title>Comprehensive subspecies identification of 175 nontuberculous mycobacteria species based on 7547 genomic profiles.</title>
        <authorList>
            <person name="Matsumoto Y."/>
            <person name="Kinjo T."/>
            <person name="Motooka D."/>
            <person name="Nabeya D."/>
            <person name="Jung N."/>
            <person name="Uechi K."/>
            <person name="Horii T."/>
            <person name="Iida T."/>
            <person name="Fujita J."/>
            <person name="Nakamura S."/>
        </authorList>
    </citation>
    <scope>NUCLEOTIDE SEQUENCE [LARGE SCALE GENOMIC DNA]</scope>
    <source>
        <strain evidence="12 15">JCM 16367</strain>
    </source>
</reference>
<evidence type="ECO:0000256" key="10">
    <source>
        <dbReference type="SAM" id="SignalP"/>
    </source>
</evidence>
<evidence type="ECO:0000313" key="14">
    <source>
        <dbReference type="Proteomes" id="UP000192374"/>
    </source>
</evidence>
<evidence type="ECO:0000256" key="3">
    <source>
        <dbReference type="ARBA" id="ARBA00022448"/>
    </source>
</evidence>
<feature type="transmembrane region" description="Helical" evidence="9">
    <location>
        <begin position="512"/>
        <end position="531"/>
    </location>
</feature>
<protein>
    <submittedName>
        <fullName evidence="12">Amino acid ABC transporter permease</fullName>
    </submittedName>
</protein>
<keyword evidence="3 9" id="KW-0813">Transport</keyword>
<evidence type="ECO:0000256" key="2">
    <source>
        <dbReference type="ARBA" id="ARBA00010072"/>
    </source>
</evidence>
<dbReference type="GO" id="GO:0043190">
    <property type="term" value="C:ATP-binding cassette (ABC) transporter complex"/>
    <property type="evidence" value="ECO:0007669"/>
    <property type="project" value="InterPro"/>
</dbReference>
<dbReference type="InterPro" id="IPR035906">
    <property type="entry name" value="MetI-like_sf"/>
</dbReference>
<evidence type="ECO:0000256" key="1">
    <source>
        <dbReference type="ARBA" id="ARBA00004651"/>
    </source>
</evidence>
<feature type="signal peptide" evidence="10">
    <location>
        <begin position="1"/>
        <end position="36"/>
    </location>
</feature>
<gene>
    <name evidence="13" type="ORF">BST37_12395</name>
    <name evidence="12" type="ORF">MNVI_17350</name>
</gene>
<reference evidence="13 14" key="1">
    <citation type="submission" date="2017-02" db="EMBL/GenBank/DDBJ databases">
        <title>The new phylogeny of genus Mycobacterium.</title>
        <authorList>
            <person name="Tortoli E."/>
            <person name="Trovato A."/>
            <person name="Cirillo D.M."/>
        </authorList>
    </citation>
    <scope>NUCLEOTIDE SEQUENCE [LARGE SCALE GENOMIC DNA]</scope>
    <source>
        <strain evidence="13 14">DSM 45145</strain>
    </source>
</reference>
<evidence type="ECO:0000256" key="7">
    <source>
        <dbReference type="ARBA" id="ARBA00022989"/>
    </source>
</evidence>